<evidence type="ECO:0000256" key="2">
    <source>
        <dbReference type="ARBA" id="ARBA00022670"/>
    </source>
</evidence>
<feature type="compositionally biased region" description="Basic and acidic residues" evidence="8">
    <location>
        <begin position="1124"/>
        <end position="1142"/>
    </location>
</feature>
<dbReference type="Pfam" id="PF02902">
    <property type="entry name" value="Peptidase_C48"/>
    <property type="match status" value="1"/>
</dbReference>
<evidence type="ECO:0000256" key="5">
    <source>
        <dbReference type="ARBA" id="ARBA00022801"/>
    </source>
</evidence>
<evidence type="ECO:0000256" key="1">
    <source>
        <dbReference type="ARBA" id="ARBA00005234"/>
    </source>
</evidence>
<feature type="region of interest" description="Disordered" evidence="8">
    <location>
        <begin position="1162"/>
        <end position="1207"/>
    </location>
</feature>
<dbReference type="SUPFAM" id="SSF54001">
    <property type="entry name" value="Cysteine proteinases"/>
    <property type="match status" value="1"/>
</dbReference>
<feature type="region of interest" description="Disordered" evidence="8">
    <location>
        <begin position="1123"/>
        <end position="1142"/>
    </location>
</feature>
<reference evidence="12" key="1">
    <citation type="submission" date="2023-03" db="EMBL/GenBank/DDBJ databases">
        <title>Chromosome-scale reference genome and RAD-based genetic map of yellow starthistle (Centaurea solstitialis) reveal putative structural variation and QTLs associated with invader traits.</title>
        <authorList>
            <person name="Reatini B."/>
            <person name="Cang F.A."/>
            <person name="Jiang Q."/>
            <person name="Mckibben M.T.W."/>
            <person name="Barker M.S."/>
            <person name="Rieseberg L.H."/>
            <person name="Dlugosch K.M."/>
        </authorList>
    </citation>
    <scope>NUCLEOTIDE SEQUENCE</scope>
    <source>
        <strain evidence="12">CAN-66</strain>
        <tissue evidence="12">Leaf</tissue>
    </source>
</reference>
<evidence type="ECO:0000256" key="3">
    <source>
        <dbReference type="ARBA" id="ARBA00022723"/>
    </source>
</evidence>
<evidence type="ECO:0000259" key="9">
    <source>
        <dbReference type="PROSITE" id="PS50158"/>
    </source>
</evidence>
<evidence type="ECO:0000259" key="10">
    <source>
        <dbReference type="PROSITE" id="PS50600"/>
    </source>
</evidence>
<gene>
    <name evidence="12" type="ORF">OSB04_017443</name>
</gene>
<dbReference type="PANTHER" id="PTHR31973:SF185">
    <property type="entry name" value="TRANSPOSASE, MUDR, PLANT, MULE TRANSPOSASE DOMAIN-CONTAINING PROTEIN"/>
    <property type="match status" value="1"/>
</dbReference>
<keyword evidence="2" id="KW-0645">Protease</keyword>
<dbReference type="Gene3D" id="3.40.395.10">
    <property type="entry name" value="Adenoviral Proteinase, Chain A"/>
    <property type="match status" value="1"/>
</dbReference>
<keyword evidence="3" id="KW-0479">Metal-binding</keyword>
<dbReference type="EMBL" id="JARYMX010000004">
    <property type="protein sequence ID" value="KAJ9553398.1"/>
    <property type="molecule type" value="Genomic_DNA"/>
</dbReference>
<evidence type="ECO:0000313" key="12">
    <source>
        <dbReference type="EMBL" id="KAJ9553398.1"/>
    </source>
</evidence>
<sequence>MGNNFSNLTDEDAVCVGLLLVLDLVFLGRQKDYTVQNWTLQLVEDINSWNWYPWGSLIWRVTFQQLYNAISKRRYENKEPKKYTLSGFIYAFKEGQKPTILLRPTAKESRQWWWVSSYPFIDPIEMGGGDAGGLHNHVGDLQHGPSGSQAKTGGDYVPSRVQHQPSDGYVPSRVQQEPLWTGYENNVNPSMNLDADIFTVADQSQPRHSIAVPSEYKDYLTDYIKAQLDTRFDDLKTNMGGLFDEKFGQFIEKMPARASFQDDQYMAFEPQRYSLHTHEVFDRGETSSSSKHVVESDPGFLSPPMAEPIGKRESKKSQWLKYPWTLGKKKSSQNWIYRHHLTEPPPWKMLNICSTTTDCPRNEHYDFYQYGSLILSFGQDFLESMILATMKTRYHIQAWGIYLLEQREYNSPCPRWTIMQPSFLESFTPPRKIDFCKYDGNGSIPIYPAWHKIDRVFFAINIVHTHWVLAELNLKSRDLTIYDSGGVMFITQVQNQVRPLVDRIHEYLEVIDYFAALNKKPFKPKIKVKYPKYKVPEQKGMQGDCGPWWCIFVEQRIQGLNVSCSGPTDAYAMAFRHRMASILYSSITQCTPFTLWYKNPIMNNALYEFAADDDVQMFLDLNETPPNNESFDWEAKVKDDVEVAAEILGIPLHDDADEGPSNDYDHHHSNDEEDGIRNEFWVKVKKSDKERYEAICINEGCEWHLMAAVVEKGHAMLQVRRFHDVHTCSRTQIQANNRNATPQVLGHILKEELRDCRRNYRPHDIINDIGQRMNIGISYNQVWRGKMHALNLLRGSPESSFAQLPVYFHNLKKHNPGTVAEIALDPTGRFDMLFLALGCSIRSFREGLRPLLIMDGAHLKGDYVGSMFLAVGMDANNQICPIAMGVGKHLVVNLRLTSKRDKARKWMFWEACKAYKVSDFQATMDLMRHSLPDAAEYLAEVGYPRWARSLFPGLRYSSMTSNSAESINSITRFARYLPITMLVEYYRSTLQDWYFKRGIIAGKEQHPLTLWVQAKIEKRIRKSANWRVYGISEIEFEVHEGYKTEKVHLREQTCTCMQWQISGIPCGHLIAAVRSLNHTDCYQWASSCFTSDAYRRTWGYHVNPLPSPSEYELPPERITVFPPCKEHRNSGRPRDRDRIPSRDEEPIVKRCSRCTQRGHFRNKCPEPMPAPSSLPGSSSRRNRSQSRTAYENENQQEDVFGTYNLGD</sequence>
<dbReference type="AlphaFoldDB" id="A0AA38TAG0"/>
<feature type="domain" description="Ubiquitin-like protease family profile" evidence="10">
    <location>
        <begin position="350"/>
        <end position="556"/>
    </location>
</feature>
<keyword evidence="5" id="KW-0378">Hydrolase</keyword>
<dbReference type="GO" id="GO:0006508">
    <property type="term" value="P:proteolysis"/>
    <property type="evidence" value="ECO:0007669"/>
    <property type="project" value="UniProtKB-KW"/>
</dbReference>
<name>A0AA38TAG0_9ASTR</name>
<evidence type="ECO:0000313" key="13">
    <source>
        <dbReference type="Proteomes" id="UP001172457"/>
    </source>
</evidence>
<dbReference type="InterPro" id="IPR007527">
    <property type="entry name" value="Znf_SWIM"/>
</dbReference>
<dbReference type="InterPro" id="IPR001878">
    <property type="entry name" value="Znf_CCHC"/>
</dbReference>
<feature type="domain" description="CCHC-type" evidence="9">
    <location>
        <begin position="1150"/>
        <end position="1166"/>
    </location>
</feature>
<dbReference type="InterPro" id="IPR038765">
    <property type="entry name" value="Papain-like_cys_pep_sf"/>
</dbReference>
<dbReference type="InterPro" id="IPR006564">
    <property type="entry name" value="Znf_PMZ"/>
</dbReference>
<dbReference type="InterPro" id="IPR003653">
    <property type="entry name" value="Peptidase_C48_C"/>
</dbReference>
<evidence type="ECO:0000259" key="11">
    <source>
        <dbReference type="PROSITE" id="PS50966"/>
    </source>
</evidence>
<comment type="caution">
    <text evidence="12">The sequence shown here is derived from an EMBL/GenBank/DDBJ whole genome shotgun (WGS) entry which is preliminary data.</text>
</comment>
<dbReference type="PROSITE" id="PS50158">
    <property type="entry name" value="ZF_CCHC"/>
    <property type="match status" value="1"/>
</dbReference>
<dbReference type="GO" id="GO:0008270">
    <property type="term" value="F:zinc ion binding"/>
    <property type="evidence" value="ECO:0007669"/>
    <property type="project" value="UniProtKB-KW"/>
</dbReference>
<keyword evidence="4 7" id="KW-0863">Zinc-finger</keyword>
<keyword evidence="13" id="KW-1185">Reference proteome</keyword>
<accession>A0AA38TAG0</accession>
<comment type="similarity">
    <text evidence="1">Belongs to the peptidase C48 family.</text>
</comment>
<keyword evidence="6" id="KW-0862">Zinc</keyword>
<dbReference type="PROSITE" id="PS50966">
    <property type="entry name" value="ZF_SWIM"/>
    <property type="match status" value="1"/>
</dbReference>
<dbReference type="Pfam" id="PF04434">
    <property type="entry name" value="SWIM"/>
    <property type="match status" value="1"/>
</dbReference>
<dbReference type="Proteomes" id="UP001172457">
    <property type="component" value="Chromosome 4"/>
</dbReference>
<proteinExistence type="inferred from homology"/>
<evidence type="ECO:0000256" key="8">
    <source>
        <dbReference type="SAM" id="MobiDB-lite"/>
    </source>
</evidence>
<evidence type="ECO:0000256" key="4">
    <source>
        <dbReference type="ARBA" id="ARBA00022771"/>
    </source>
</evidence>
<organism evidence="12 13">
    <name type="scientific">Centaurea solstitialis</name>
    <name type="common">yellow star-thistle</name>
    <dbReference type="NCBI Taxonomy" id="347529"/>
    <lineage>
        <taxon>Eukaryota</taxon>
        <taxon>Viridiplantae</taxon>
        <taxon>Streptophyta</taxon>
        <taxon>Embryophyta</taxon>
        <taxon>Tracheophyta</taxon>
        <taxon>Spermatophyta</taxon>
        <taxon>Magnoliopsida</taxon>
        <taxon>eudicotyledons</taxon>
        <taxon>Gunneridae</taxon>
        <taxon>Pentapetalae</taxon>
        <taxon>asterids</taxon>
        <taxon>campanulids</taxon>
        <taxon>Asterales</taxon>
        <taxon>Asteraceae</taxon>
        <taxon>Carduoideae</taxon>
        <taxon>Cardueae</taxon>
        <taxon>Centaureinae</taxon>
        <taxon>Centaurea</taxon>
    </lineage>
</organism>
<feature type="region of interest" description="Disordered" evidence="8">
    <location>
        <begin position="652"/>
        <end position="671"/>
    </location>
</feature>
<protein>
    <recommendedName>
        <fullName evidence="14">SWIM-type domain-containing protein</fullName>
    </recommendedName>
</protein>
<dbReference type="PROSITE" id="PS50600">
    <property type="entry name" value="ULP_PROTEASE"/>
    <property type="match status" value="1"/>
</dbReference>
<evidence type="ECO:0000256" key="7">
    <source>
        <dbReference type="PROSITE-ProRule" id="PRU00047"/>
    </source>
</evidence>
<evidence type="ECO:0000256" key="6">
    <source>
        <dbReference type="ARBA" id="ARBA00022833"/>
    </source>
</evidence>
<dbReference type="PANTHER" id="PTHR31973">
    <property type="entry name" value="POLYPROTEIN, PUTATIVE-RELATED"/>
    <property type="match status" value="1"/>
</dbReference>
<feature type="region of interest" description="Disordered" evidence="8">
    <location>
        <begin position="132"/>
        <end position="155"/>
    </location>
</feature>
<feature type="domain" description="SWIM-type" evidence="11">
    <location>
        <begin position="1036"/>
        <end position="1077"/>
    </location>
</feature>
<dbReference type="SMART" id="SM00575">
    <property type="entry name" value="ZnF_PMZ"/>
    <property type="match status" value="1"/>
</dbReference>
<evidence type="ECO:0008006" key="14">
    <source>
        <dbReference type="Google" id="ProtNLM"/>
    </source>
</evidence>
<dbReference type="GO" id="GO:0008234">
    <property type="term" value="F:cysteine-type peptidase activity"/>
    <property type="evidence" value="ECO:0007669"/>
    <property type="project" value="InterPro"/>
</dbReference>
<dbReference type="GO" id="GO:0003676">
    <property type="term" value="F:nucleic acid binding"/>
    <property type="evidence" value="ECO:0007669"/>
    <property type="project" value="InterPro"/>
</dbReference>